<name>A0A0L6V3D0_9BASI</name>
<feature type="transmembrane region" description="Helical" evidence="1">
    <location>
        <begin position="192"/>
        <end position="215"/>
    </location>
</feature>
<dbReference type="AlphaFoldDB" id="A0A0L6V3D0"/>
<evidence type="ECO:0000313" key="2">
    <source>
        <dbReference type="EMBL" id="KNZ55266.1"/>
    </source>
</evidence>
<protein>
    <submittedName>
        <fullName evidence="2">Uncharacterized protein</fullName>
    </submittedName>
</protein>
<proteinExistence type="predicted"/>
<keyword evidence="1" id="KW-0472">Membrane</keyword>
<keyword evidence="1" id="KW-0812">Transmembrane</keyword>
<keyword evidence="3" id="KW-1185">Reference proteome</keyword>
<feature type="transmembrane region" description="Helical" evidence="1">
    <location>
        <begin position="134"/>
        <end position="154"/>
    </location>
</feature>
<gene>
    <name evidence="2" type="ORF">VP01_2725g2</name>
</gene>
<sequence>MKALACKCHGNSPACEMTNFTMLKTVNLYLHSQTLRKNQGQLTLRSHPSPLSSNSSLTNLTKQMTSNLKNFQSHLLTQLRPHLWNQYYSSFSISPHSHISLLFSPLSSINCSGYSLSFSYCPIQLFFSVFMSKLYLGIILPLFHSLLSYSSLLQLDFPCLIWSTWLSSTDNLIYLLGPFVNFQSKIHKYKLGLVYSSLYGIYTVAFDLDSFYLILLKSVTCSQNVQSLLFTIQNSPQASENKNHILPKTEQDLFSSLPINTLIENKILIFFPLTNSDIKSTTSTGLRISIDHTFLTKLIGSLFILFISKKFHSSFFYFYTLFSFEIFNHNFSNFNLVLGWRCLNPTNLKCLDQPRGANNLGSTNLFFIDSKDQQDYLCSIEVKRLRRLINRLTSRIKNVVLFFRPNSDSLSLQSYQAELSKKCSSVASRQSNHAIKINFPL</sequence>
<dbReference type="VEuPathDB" id="FungiDB:VP01_2725g2"/>
<reference evidence="2 3" key="1">
    <citation type="submission" date="2015-08" db="EMBL/GenBank/DDBJ databases">
        <title>Next Generation Sequencing and Analysis of the Genome of Puccinia sorghi L Schw, the Causal Agent of Maize Common Rust.</title>
        <authorList>
            <person name="Rochi L."/>
            <person name="Burguener G."/>
            <person name="Darino M."/>
            <person name="Turjanski A."/>
            <person name="Kreff E."/>
            <person name="Dieguez M.J."/>
            <person name="Sacco F."/>
        </authorList>
    </citation>
    <scope>NUCLEOTIDE SEQUENCE [LARGE SCALE GENOMIC DNA]</scope>
    <source>
        <strain evidence="2 3">RO10H11247</strain>
    </source>
</reference>
<keyword evidence="1" id="KW-1133">Transmembrane helix</keyword>
<dbReference type="EMBL" id="LAVV01007641">
    <property type="protein sequence ID" value="KNZ55266.1"/>
    <property type="molecule type" value="Genomic_DNA"/>
</dbReference>
<evidence type="ECO:0000313" key="3">
    <source>
        <dbReference type="Proteomes" id="UP000037035"/>
    </source>
</evidence>
<accession>A0A0L6V3D0</accession>
<organism evidence="2 3">
    <name type="scientific">Puccinia sorghi</name>
    <dbReference type="NCBI Taxonomy" id="27349"/>
    <lineage>
        <taxon>Eukaryota</taxon>
        <taxon>Fungi</taxon>
        <taxon>Dikarya</taxon>
        <taxon>Basidiomycota</taxon>
        <taxon>Pucciniomycotina</taxon>
        <taxon>Pucciniomycetes</taxon>
        <taxon>Pucciniales</taxon>
        <taxon>Pucciniaceae</taxon>
        <taxon>Puccinia</taxon>
    </lineage>
</organism>
<evidence type="ECO:0000256" key="1">
    <source>
        <dbReference type="SAM" id="Phobius"/>
    </source>
</evidence>
<comment type="caution">
    <text evidence="2">The sequence shown here is derived from an EMBL/GenBank/DDBJ whole genome shotgun (WGS) entry which is preliminary data.</text>
</comment>
<dbReference type="Proteomes" id="UP000037035">
    <property type="component" value="Unassembled WGS sequence"/>
</dbReference>
<feature type="transmembrane region" description="Helical" evidence="1">
    <location>
        <begin position="160"/>
        <end position="180"/>
    </location>
</feature>